<evidence type="ECO:0000256" key="1">
    <source>
        <dbReference type="ARBA" id="ARBA00004123"/>
    </source>
</evidence>
<dbReference type="CDD" id="cd12148">
    <property type="entry name" value="fungal_TF_MHR"/>
    <property type="match status" value="1"/>
</dbReference>
<name>A0A168AFL2_9HYPO</name>
<evidence type="ECO:0000313" key="5">
    <source>
        <dbReference type="EMBL" id="KZZ93872.1"/>
    </source>
</evidence>
<feature type="compositionally biased region" description="Low complexity" evidence="3">
    <location>
        <begin position="512"/>
        <end position="522"/>
    </location>
</feature>
<protein>
    <submittedName>
        <fullName evidence="5">Transcription factor</fullName>
    </submittedName>
</protein>
<keyword evidence="6" id="KW-1185">Reference proteome</keyword>
<evidence type="ECO:0000256" key="2">
    <source>
        <dbReference type="ARBA" id="ARBA00023242"/>
    </source>
</evidence>
<dbReference type="EMBL" id="AZGY01000012">
    <property type="protein sequence ID" value="KZZ93872.1"/>
    <property type="molecule type" value="Genomic_DNA"/>
</dbReference>
<dbReference type="AlphaFoldDB" id="A0A168AFL2"/>
<dbReference type="GO" id="GO:0006351">
    <property type="term" value="P:DNA-templated transcription"/>
    <property type="evidence" value="ECO:0007669"/>
    <property type="project" value="InterPro"/>
</dbReference>
<dbReference type="SMART" id="SM00906">
    <property type="entry name" value="Fungal_trans"/>
    <property type="match status" value="1"/>
</dbReference>
<dbReference type="InterPro" id="IPR007219">
    <property type="entry name" value="XnlR_reg_dom"/>
</dbReference>
<feature type="domain" description="Xylanolytic transcriptional activator regulatory" evidence="4">
    <location>
        <begin position="199"/>
        <end position="272"/>
    </location>
</feature>
<dbReference type="GO" id="GO:0005634">
    <property type="term" value="C:nucleus"/>
    <property type="evidence" value="ECO:0007669"/>
    <property type="project" value="UniProtKB-SubCell"/>
</dbReference>
<feature type="compositionally biased region" description="Basic and acidic residues" evidence="3">
    <location>
        <begin position="499"/>
        <end position="511"/>
    </location>
</feature>
<evidence type="ECO:0000313" key="6">
    <source>
        <dbReference type="Proteomes" id="UP000078544"/>
    </source>
</evidence>
<sequence>MSGDGKSRYFDSVLLLPAGQGDLCEFSDSDNEQEQADTVREMSLKEASVVGAIGDAAGQSIQLAILGSYKSLTAIHPACEDALQLWNIYLQNVESLCKILHTPTMSQVVKKISSNPLKASKGEECLLFAIYYFAVYSMPDTECLRLFQQSRRDLMAKYQRAVLQALVNASWLKTTSLSVLQAYTLFLLAVRSQVDPDTFWSLTGIAMRLAQRMGVHRDGEDLGLPPFEVQMRRRLFWQLLPLDSFAGQVSGTGILISPDSWDTKRPLNINDAQIHPGMKDLPVDQRGATEMLFCLAKAELSNFYNKTGVKLKGASASSKNAQEVEELIDGVENRIETSYLRYCDILNPLHFLTLAIVRSAANVVRLRNRMAPLMDKSISDHDRSELCTLARKILDTDNAIYGNTQLRGFHWSVKSFFLWDAFLCILFSLCKDSFFSDIEVQESWKMVEEVYSNHGEVSERRRALYVVICDVTLKAWLANPPQLSGREPPFIAALRKDPKQGKGRLREKNDDSSSSSEVGPESVSVSEVYFGSGDGPGQTTDLDFVSSSSDWMFWDQLCRDIGIG</sequence>
<gene>
    <name evidence="5" type="ORF">AAL_05588</name>
</gene>
<dbReference type="GO" id="GO:0008270">
    <property type="term" value="F:zinc ion binding"/>
    <property type="evidence" value="ECO:0007669"/>
    <property type="project" value="InterPro"/>
</dbReference>
<reference evidence="5 6" key="1">
    <citation type="journal article" date="2016" name="Genome Biol. Evol.">
        <title>Divergent and convergent evolution of fungal pathogenicity.</title>
        <authorList>
            <person name="Shang Y."/>
            <person name="Xiao G."/>
            <person name="Zheng P."/>
            <person name="Cen K."/>
            <person name="Zhan S."/>
            <person name="Wang C."/>
        </authorList>
    </citation>
    <scope>NUCLEOTIDE SEQUENCE [LARGE SCALE GENOMIC DNA]</scope>
    <source>
        <strain evidence="5 6">RCEF 2490</strain>
    </source>
</reference>
<comment type="subcellular location">
    <subcellularLocation>
        <location evidence="1">Nucleus</location>
    </subcellularLocation>
</comment>
<proteinExistence type="predicted"/>
<evidence type="ECO:0000259" key="4">
    <source>
        <dbReference type="SMART" id="SM00906"/>
    </source>
</evidence>
<accession>A0A168AFL2</accession>
<organism evidence="5 6">
    <name type="scientific">Moelleriella libera RCEF 2490</name>
    <dbReference type="NCBI Taxonomy" id="1081109"/>
    <lineage>
        <taxon>Eukaryota</taxon>
        <taxon>Fungi</taxon>
        <taxon>Dikarya</taxon>
        <taxon>Ascomycota</taxon>
        <taxon>Pezizomycotina</taxon>
        <taxon>Sordariomycetes</taxon>
        <taxon>Hypocreomycetidae</taxon>
        <taxon>Hypocreales</taxon>
        <taxon>Clavicipitaceae</taxon>
        <taxon>Moelleriella</taxon>
    </lineage>
</organism>
<dbReference type="GO" id="GO:0003677">
    <property type="term" value="F:DNA binding"/>
    <property type="evidence" value="ECO:0007669"/>
    <property type="project" value="InterPro"/>
</dbReference>
<dbReference type="Pfam" id="PF04082">
    <property type="entry name" value="Fungal_trans"/>
    <property type="match status" value="1"/>
</dbReference>
<dbReference type="STRING" id="1081109.A0A168AFL2"/>
<dbReference type="InterPro" id="IPR050613">
    <property type="entry name" value="Sec_Metabolite_Reg"/>
</dbReference>
<dbReference type="PANTHER" id="PTHR31001:SF85">
    <property type="entry name" value="ZN(II)2CYS6 TRANSCRIPTION FACTOR (EUROFUNG)"/>
    <property type="match status" value="1"/>
</dbReference>
<dbReference type="OrthoDB" id="435881at2759"/>
<dbReference type="Proteomes" id="UP000078544">
    <property type="component" value="Unassembled WGS sequence"/>
</dbReference>
<evidence type="ECO:0000256" key="3">
    <source>
        <dbReference type="SAM" id="MobiDB-lite"/>
    </source>
</evidence>
<comment type="caution">
    <text evidence="5">The sequence shown here is derived from an EMBL/GenBank/DDBJ whole genome shotgun (WGS) entry which is preliminary data.</text>
</comment>
<keyword evidence="2" id="KW-0539">Nucleus</keyword>
<dbReference type="PANTHER" id="PTHR31001">
    <property type="entry name" value="UNCHARACTERIZED TRANSCRIPTIONAL REGULATORY PROTEIN"/>
    <property type="match status" value="1"/>
</dbReference>
<feature type="region of interest" description="Disordered" evidence="3">
    <location>
        <begin position="499"/>
        <end position="522"/>
    </location>
</feature>